<sequence length="94" mass="10759">MKNLNFILSLLVLFILSGCNSVDDNITIEENTRRNGILIFGWFSDSSCEGGCSDIYKIDNGKIYKDIDSNYPENTFFGGNYQLMTNVDYRDYKS</sequence>
<organism evidence="2 3">
    <name type="scientific">Gillisia hiemivivida</name>
    <dbReference type="NCBI Taxonomy" id="291190"/>
    <lineage>
        <taxon>Bacteria</taxon>
        <taxon>Pseudomonadati</taxon>
        <taxon>Bacteroidota</taxon>
        <taxon>Flavobacteriia</taxon>
        <taxon>Flavobacteriales</taxon>
        <taxon>Flavobacteriaceae</taxon>
        <taxon>Gillisia</taxon>
    </lineage>
</organism>
<dbReference type="RefSeq" id="WP_146931677.1">
    <property type="nucleotide sequence ID" value="NZ_CBCSHZ010000005.1"/>
</dbReference>
<evidence type="ECO:0008006" key="4">
    <source>
        <dbReference type="Google" id="ProtNLM"/>
    </source>
</evidence>
<dbReference type="PROSITE" id="PS51257">
    <property type="entry name" value="PROKAR_LIPOPROTEIN"/>
    <property type="match status" value="1"/>
</dbReference>
<gene>
    <name evidence="2" type="ORF">ES724_07520</name>
</gene>
<feature type="signal peptide" evidence="1">
    <location>
        <begin position="1"/>
        <end position="21"/>
    </location>
</feature>
<protein>
    <recommendedName>
        <fullName evidence="4">Lipoprotein</fullName>
    </recommendedName>
</protein>
<proteinExistence type="predicted"/>
<dbReference type="Proteomes" id="UP000321367">
    <property type="component" value="Unassembled WGS sequence"/>
</dbReference>
<reference evidence="2 3" key="1">
    <citation type="submission" date="2019-08" db="EMBL/GenBank/DDBJ databases">
        <title>Genome sequence of Gillisia hiemivivida IC154 (type strain).</title>
        <authorList>
            <person name="Bowman J.P."/>
        </authorList>
    </citation>
    <scope>NUCLEOTIDE SEQUENCE [LARGE SCALE GENOMIC DNA]</scope>
    <source>
        <strain evidence="2 3">IC154</strain>
    </source>
</reference>
<feature type="chain" id="PRO_5022746728" description="Lipoprotein" evidence="1">
    <location>
        <begin position="22"/>
        <end position="94"/>
    </location>
</feature>
<dbReference type="OrthoDB" id="5522116at2"/>
<dbReference type="AlphaFoldDB" id="A0A5C6ZVN9"/>
<name>A0A5C6ZVN9_9FLAO</name>
<evidence type="ECO:0000256" key="1">
    <source>
        <dbReference type="SAM" id="SignalP"/>
    </source>
</evidence>
<comment type="caution">
    <text evidence="2">The sequence shown here is derived from an EMBL/GenBank/DDBJ whole genome shotgun (WGS) entry which is preliminary data.</text>
</comment>
<keyword evidence="3" id="KW-1185">Reference proteome</keyword>
<keyword evidence="1" id="KW-0732">Signal</keyword>
<evidence type="ECO:0000313" key="2">
    <source>
        <dbReference type="EMBL" id="TXD94106.1"/>
    </source>
</evidence>
<evidence type="ECO:0000313" key="3">
    <source>
        <dbReference type="Proteomes" id="UP000321367"/>
    </source>
</evidence>
<accession>A0A5C6ZVN9</accession>
<dbReference type="EMBL" id="VORY01000006">
    <property type="protein sequence ID" value="TXD94106.1"/>
    <property type="molecule type" value="Genomic_DNA"/>
</dbReference>